<proteinExistence type="inferred from homology"/>
<dbReference type="EMBL" id="AZBU02000011">
    <property type="protein sequence ID" value="TKR60231.1"/>
    <property type="molecule type" value="Genomic_DNA"/>
</dbReference>
<keyword evidence="4" id="KW-0165">Cleavage on pair of basic residues</keyword>
<evidence type="ECO:0000256" key="1">
    <source>
        <dbReference type="ARBA" id="ARBA00004613"/>
    </source>
</evidence>
<reference evidence="8 9" key="2">
    <citation type="journal article" date="2019" name="G3 (Bethesda)">
        <title>Hybrid Assembly of the Genome of the Entomopathogenic Nematode Steinernema carpocapsae Identifies the X-Chromosome.</title>
        <authorList>
            <person name="Serra L."/>
            <person name="Macchietto M."/>
            <person name="Macias-Munoz A."/>
            <person name="McGill C.J."/>
            <person name="Rodriguez I.M."/>
            <person name="Rodriguez B."/>
            <person name="Murad R."/>
            <person name="Mortazavi A."/>
        </authorList>
    </citation>
    <scope>NUCLEOTIDE SEQUENCE [LARGE SCALE GENOMIC DNA]</scope>
    <source>
        <strain evidence="8 9">ALL</strain>
    </source>
</reference>
<dbReference type="STRING" id="34508.A0A4U5LVP8"/>
<evidence type="ECO:0000313" key="8">
    <source>
        <dbReference type="EMBL" id="TKR60231.1"/>
    </source>
</evidence>
<evidence type="ECO:0000256" key="3">
    <source>
        <dbReference type="ARBA" id="ARBA00022525"/>
    </source>
</evidence>
<evidence type="ECO:0000313" key="9">
    <source>
        <dbReference type="Proteomes" id="UP000298663"/>
    </source>
</evidence>
<evidence type="ECO:0000256" key="2">
    <source>
        <dbReference type="ARBA" id="ARBA00006356"/>
    </source>
</evidence>
<protein>
    <submittedName>
        <fullName evidence="8">Uncharacterized protein</fullName>
    </submittedName>
</protein>
<evidence type="ECO:0000256" key="5">
    <source>
        <dbReference type="ARBA" id="ARBA00022815"/>
    </source>
</evidence>
<dbReference type="AlphaFoldDB" id="A0A4U5LVP8"/>
<dbReference type="GO" id="GO:0005576">
    <property type="term" value="C:extracellular region"/>
    <property type="evidence" value="ECO:0007669"/>
    <property type="project" value="UniProtKB-SubCell"/>
</dbReference>
<dbReference type="PANTHER" id="PTHR20986:SF14">
    <property type="entry name" value="FMRFAMIDE-LIKE NEUROPEPTIDES 6"/>
    <property type="match status" value="1"/>
</dbReference>
<evidence type="ECO:0000256" key="7">
    <source>
        <dbReference type="SAM" id="SignalP"/>
    </source>
</evidence>
<keyword evidence="3" id="KW-0964">Secreted</keyword>
<organism evidence="8 9">
    <name type="scientific">Steinernema carpocapsae</name>
    <name type="common">Entomopathogenic nematode</name>
    <dbReference type="NCBI Taxonomy" id="34508"/>
    <lineage>
        <taxon>Eukaryota</taxon>
        <taxon>Metazoa</taxon>
        <taxon>Ecdysozoa</taxon>
        <taxon>Nematoda</taxon>
        <taxon>Chromadorea</taxon>
        <taxon>Rhabditida</taxon>
        <taxon>Tylenchina</taxon>
        <taxon>Panagrolaimomorpha</taxon>
        <taxon>Strongyloidoidea</taxon>
        <taxon>Steinernematidae</taxon>
        <taxon>Steinernema</taxon>
    </lineage>
</organism>
<dbReference type="Pfam" id="PF01581">
    <property type="entry name" value="FARP"/>
    <property type="match status" value="5"/>
</dbReference>
<gene>
    <name evidence="8" type="ORF">L596_027509</name>
</gene>
<evidence type="ECO:0000256" key="4">
    <source>
        <dbReference type="ARBA" id="ARBA00022685"/>
    </source>
</evidence>
<feature type="signal peptide" evidence="7">
    <location>
        <begin position="1"/>
        <end position="18"/>
    </location>
</feature>
<dbReference type="Proteomes" id="UP000298663">
    <property type="component" value="Unassembled WGS sequence"/>
</dbReference>
<keyword evidence="6" id="KW-0527">Neuropeptide</keyword>
<name>A0A4U5LVP8_STECR</name>
<dbReference type="InterPro" id="IPR002544">
    <property type="entry name" value="FMRFamid-related_peptide-like"/>
</dbReference>
<dbReference type="GO" id="GO:0007218">
    <property type="term" value="P:neuropeptide signaling pathway"/>
    <property type="evidence" value="ECO:0007669"/>
    <property type="project" value="UniProtKB-KW"/>
</dbReference>
<accession>A0A4U5LVP8</accession>
<dbReference type="PANTHER" id="PTHR20986">
    <property type="entry name" value="FMRFAMIDE-RELATED PEPTIDES"/>
    <property type="match status" value="1"/>
</dbReference>
<evidence type="ECO:0000256" key="6">
    <source>
        <dbReference type="ARBA" id="ARBA00023320"/>
    </source>
</evidence>
<dbReference type="OrthoDB" id="5813613at2759"/>
<keyword evidence="5" id="KW-0027">Amidation</keyword>
<reference evidence="8 9" key="1">
    <citation type="journal article" date="2015" name="Genome Biol.">
        <title>Comparative genomics of Steinernema reveals deeply conserved gene regulatory networks.</title>
        <authorList>
            <person name="Dillman A.R."/>
            <person name="Macchietto M."/>
            <person name="Porter C.F."/>
            <person name="Rogers A."/>
            <person name="Williams B."/>
            <person name="Antoshechkin I."/>
            <person name="Lee M.M."/>
            <person name="Goodwin Z."/>
            <person name="Lu X."/>
            <person name="Lewis E.E."/>
            <person name="Goodrich-Blair H."/>
            <person name="Stock S.P."/>
            <person name="Adams B.J."/>
            <person name="Sternberg P.W."/>
            <person name="Mortazavi A."/>
        </authorList>
    </citation>
    <scope>NUCLEOTIDE SEQUENCE [LARGE SCALE GENOMIC DNA]</scope>
    <source>
        <strain evidence="8 9">ALL</strain>
    </source>
</reference>
<comment type="similarity">
    <text evidence="2">Belongs to the FARP (FMRFamide related peptide) family.</text>
</comment>
<keyword evidence="7" id="KW-0732">Signal</keyword>
<comment type="caution">
    <text evidence="8">The sequence shown here is derived from an EMBL/GenBank/DDBJ whole genome shotgun (WGS) entry which is preliminary data.</text>
</comment>
<keyword evidence="9" id="KW-1185">Reference proteome</keyword>
<comment type="subcellular location">
    <subcellularLocation>
        <location evidence="1">Secreted</location>
    </subcellularLocation>
</comment>
<dbReference type="InterPro" id="IPR051041">
    <property type="entry name" value="FMRFamide-related_np"/>
</dbReference>
<sequence length="176" mass="20101">MRPLCLAVTVSFLAIASGFKPVQRPLAIEGGATSSLDDGLFCENFPKHPACEAQVGQQMEKRKSAYMRFGRSDGGLDMEKRKSAYMRFGKRGADEEVFEAEEPMEKRKSAYMRFGKRKSAYMRFGKRGDATFDDDSMAMEKRKSAYMRFGKRSDNVEAMSPFEIEKRKSAYMRFGR</sequence>
<feature type="chain" id="PRO_5020879571" evidence="7">
    <location>
        <begin position="19"/>
        <end position="176"/>
    </location>
</feature>